<organism evidence="2 3">
    <name type="scientific">Chondromyces apiculatus DSM 436</name>
    <dbReference type="NCBI Taxonomy" id="1192034"/>
    <lineage>
        <taxon>Bacteria</taxon>
        <taxon>Pseudomonadati</taxon>
        <taxon>Myxococcota</taxon>
        <taxon>Polyangia</taxon>
        <taxon>Polyangiales</taxon>
        <taxon>Polyangiaceae</taxon>
        <taxon>Chondromyces</taxon>
    </lineage>
</organism>
<dbReference type="EMBL" id="ASRX01000021">
    <property type="protein sequence ID" value="EYF05695.1"/>
    <property type="molecule type" value="Genomic_DNA"/>
</dbReference>
<name>A0A017TA44_9BACT</name>
<comment type="caution">
    <text evidence="2">The sequence shown here is derived from an EMBL/GenBank/DDBJ whole genome shotgun (WGS) entry which is preliminary data.</text>
</comment>
<dbReference type="Proteomes" id="UP000019678">
    <property type="component" value="Unassembled WGS sequence"/>
</dbReference>
<dbReference type="AlphaFoldDB" id="A0A017TA44"/>
<proteinExistence type="predicted"/>
<evidence type="ECO:0000256" key="1">
    <source>
        <dbReference type="SAM" id="MobiDB-lite"/>
    </source>
</evidence>
<feature type="region of interest" description="Disordered" evidence="1">
    <location>
        <begin position="1"/>
        <end position="39"/>
    </location>
</feature>
<reference evidence="2 3" key="1">
    <citation type="submission" date="2013-05" db="EMBL/GenBank/DDBJ databases">
        <title>Genome assembly of Chondromyces apiculatus DSM 436.</title>
        <authorList>
            <person name="Sharma G."/>
            <person name="Khatri I."/>
            <person name="Kaur C."/>
            <person name="Mayilraj S."/>
            <person name="Subramanian S."/>
        </authorList>
    </citation>
    <scope>NUCLEOTIDE SEQUENCE [LARGE SCALE GENOMIC DNA]</scope>
    <source>
        <strain evidence="2 3">DSM 436</strain>
    </source>
</reference>
<accession>A0A017TA44</accession>
<evidence type="ECO:0000313" key="2">
    <source>
        <dbReference type="EMBL" id="EYF05695.1"/>
    </source>
</evidence>
<keyword evidence="3" id="KW-1185">Reference proteome</keyword>
<protein>
    <submittedName>
        <fullName evidence="2">Uncharacterized protein</fullName>
    </submittedName>
</protein>
<gene>
    <name evidence="2" type="ORF">CAP_2985</name>
</gene>
<evidence type="ECO:0000313" key="3">
    <source>
        <dbReference type="Proteomes" id="UP000019678"/>
    </source>
</evidence>
<sequence>MQRDLRASSMADSAPRSMADSAALQGERHASGDLDISGD</sequence>